<sequence>MPTSLHARCSPPPPLLTLPHRSPPHPNSYNSAALRASTLETSLRVSYSSAIGPAVSGVRVGSQKDHWK</sequence>
<protein>
    <submittedName>
        <fullName evidence="2">Uncharacterized protein</fullName>
    </submittedName>
</protein>
<gene>
    <name evidence="2" type="ORF">C7212DRAFT_323694</name>
</gene>
<name>A0A317SV87_9PEZI</name>
<feature type="region of interest" description="Disordered" evidence="1">
    <location>
        <begin position="1"/>
        <end position="32"/>
    </location>
</feature>
<evidence type="ECO:0000256" key="1">
    <source>
        <dbReference type="SAM" id="MobiDB-lite"/>
    </source>
</evidence>
<keyword evidence="3" id="KW-1185">Reference proteome</keyword>
<proteinExistence type="predicted"/>
<accession>A0A317SV87</accession>
<evidence type="ECO:0000313" key="3">
    <source>
        <dbReference type="Proteomes" id="UP000246991"/>
    </source>
</evidence>
<evidence type="ECO:0000313" key="2">
    <source>
        <dbReference type="EMBL" id="PWW78333.1"/>
    </source>
</evidence>
<dbReference type="Proteomes" id="UP000246991">
    <property type="component" value="Unassembled WGS sequence"/>
</dbReference>
<reference evidence="2 3" key="1">
    <citation type="submission" date="2018-03" db="EMBL/GenBank/DDBJ databases">
        <title>Genomes of Pezizomycetes fungi and the evolution of truffles.</title>
        <authorList>
            <person name="Murat C."/>
            <person name="Payen T."/>
            <person name="Noel B."/>
            <person name="Kuo A."/>
            <person name="Martin F.M."/>
        </authorList>
    </citation>
    <scope>NUCLEOTIDE SEQUENCE [LARGE SCALE GENOMIC DNA]</scope>
    <source>
        <strain evidence="2">091103-1</strain>
    </source>
</reference>
<comment type="caution">
    <text evidence="2">The sequence shown here is derived from an EMBL/GenBank/DDBJ whole genome shotgun (WGS) entry which is preliminary data.</text>
</comment>
<dbReference type="EMBL" id="PYWC01000016">
    <property type="protein sequence ID" value="PWW78333.1"/>
    <property type="molecule type" value="Genomic_DNA"/>
</dbReference>
<organism evidence="2 3">
    <name type="scientific">Tuber magnatum</name>
    <name type="common">white Piedmont truffle</name>
    <dbReference type="NCBI Taxonomy" id="42249"/>
    <lineage>
        <taxon>Eukaryota</taxon>
        <taxon>Fungi</taxon>
        <taxon>Dikarya</taxon>
        <taxon>Ascomycota</taxon>
        <taxon>Pezizomycotina</taxon>
        <taxon>Pezizomycetes</taxon>
        <taxon>Pezizales</taxon>
        <taxon>Tuberaceae</taxon>
        <taxon>Tuber</taxon>
    </lineage>
</organism>
<dbReference type="AlphaFoldDB" id="A0A317SV87"/>